<feature type="signal peptide" evidence="4">
    <location>
        <begin position="1"/>
        <end position="22"/>
    </location>
</feature>
<sequence length="260" mass="27244">MKTILALAATAALAAAPGVSQAAVYADVISSVPVTGAVSVPRESCNTVEQIVERPSSGAGALLGAVAGGLLGNTIGHGFGRAAATGAGVVAGAAIGDRVESGGRSAQVVPVERCRTVRATESRTVGYDVTYEYAGQRYTTRLPYDPGPRLALDIRPAGAAPRAEPVRPAAPRDDGWDRMGTPVPPAYSDVDPAGTVLYDDDEPYEVVERAPRRIVYAAPAIAAYPVYPAPYYAAPALSVRIGGGWDRGYRHYRGRDRHWR</sequence>
<organism evidence="5 6">
    <name type="scientific">Piscinibacter koreensis</name>
    <dbReference type="NCBI Taxonomy" id="2742824"/>
    <lineage>
        <taxon>Bacteria</taxon>
        <taxon>Pseudomonadati</taxon>
        <taxon>Pseudomonadota</taxon>
        <taxon>Betaproteobacteria</taxon>
        <taxon>Burkholderiales</taxon>
        <taxon>Sphaerotilaceae</taxon>
        <taxon>Piscinibacter</taxon>
    </lineage>
</organism>
<dbReference type="InterPro" id="IPR051407">
    <property type="entry name" value="Bact_OM_lipoprot/Surf_antigen"/>
</dbReference>
<reference evidence="5 6" key="1">
    <citation type="submission" date="2020-06" db="EMBL/GenBank/DDBJ databases">
        <title>Schlegella sp. ID0723 isolated from air conditioner.</title>
        <authorList>
            <person name="Kim D.Y."/>
            <person name="Kim D.-U."/>
        </authorList>
    </citation>
    <scope>NUCLEOTIDE SEQUENCE [LARGE SCALE GENOMIC DNA]</scope>
    <source>
        <strain evidence="5 6">ID0723</strain>
    </source>
</reference>
<feature type="chain" id="PRO_5031291605" evidence="4">
    <location>
        <begin position="23"/>
        <end position="260"/>
    </location>
</feature>
<evidence type="ECO:0000313" key="6">
    <source>
        <dbReference type="Proteomes" id="UP000529637"/>
    </source>
</evidence>
<dbReference type="AlphaFoldDB" id="A0A7Y6NKD3"/>
<keyword evidence="2" id="KW-0472">Membrane</keyword>
<name>A0A7Y6NKD3_9BURK</name>
<dbReference type="Proteomes" id="UP000529637">
    <property type="component" value="Unassembled WGS sequence"/>
</dbReference>
<evidence type="ECO:0000313" key="5">
    <source>
        <dbReference type="EMBL" id="NUZ04691.1"/>
    </source>
</evidence>
<accession>A0A7Y6NKD3</accession>
<dbReference type="PANTHER" id="PTHR35603:SF2">
    <property type="entry name" value="OUTER MEMBRANE LIPOPROTEIN"/>
    <property type="match status" value="1"/>
</dbReference>
<dbReference type="RefSeq" id="WP_176065823.1">
    <property type="nucleotide sequence ID" value="NZ_JABWMJ010000001.1"/>
</dbReference>
<gene>
    <name evidence="5" type="ORF">HQN59_02850</name>
</gene>
<dbReference type="EMBL" id="JABWMJ010000001">
    <property type="protein sequence ID" value="NUZ04691.1"/>
    <property type="molecule type" value="Genomic_DNA"/>
</dbReference>
<evidence type="ECO:0000256" key="4">
    <source>
        <dbReference type="SAM" id="SignalP"/>
    </source>
</evidence>
<dbReference type="GO" id="GO:0016020">
    <property type="term" value="C:membrane"/>
    <property type="evidence" value="ECO:0007669"/>
    <property type="project" value="UniProtKB-SubCell"/>
</dbReference>
<keyword evidence="4" id="KW-0732">Signal</keyword>
<dbReference type="PANTHER" id="PTHR35603">
    <property type="match status" value="1"/>
</dbReference>
<evidence type="ECO:0000256" key="2">
    <source>
        <dbReference type="ARBA" id="ARBA00023136"/>
    </source>
</evidence>
<comment type="subcellular location">
    <subcellularLocation>
        <location evidence="1">Membrane</location>
    </subcellularLocation>
</comment>
<comment type="caution">
    <text evidence="5">The sequence shown here is derived from an EMBL/GenBank/DDBJ whole genome shotgun (WGS) entry which is preliminary data.</text>
</comment>
<protein>
    <submittedName>
        <fullName evidence="5">Glycine zipper 2TM domain-containing protein</fullName>
    </submittedName>
</protein>
<evidence type="ECO:0000256" key="3">
    <source>
        <dbReference type="SAM" id="MobiDB-lite"/>
    </source>
</evidence>
<proteinExistence type="predicted"/>
<dbReference type="NCBIfam" id="NF008437">
    <property type="entry name" value="PRK11280.1"/>
    <property type="match status" value="1"/>
</dbReference>
<evidence type="ECO:0000256" key="1">
    <source>
        <dbReference type="ARBA" id="ARBA00004370"/>
    </source>
</evidence>
<feature type="compositionally biased region" description="Low complexity" evidence="3">
    <location>
        <begin position="158"/>
        <end position="169"/>
    </location>
</feature>
<keyword evidence="6" id="KW-1185">Reference proteome</keyword>
<feature type="region of interest" description="Disordered" evidence="3">
    <location>
        <begin position="158"/>
        <end position="177"/>
    </location>
</feature>